<dbReference type="SUPFAM" id="SSF50978">
    <property type="entry name" value="WD40 repeat-like"/>
    <property type="match status" value="1"/>
</dbReference>
<keyword evidence="4" id="KW-1185">Reference proteome</keyword>
<dbReference type="SMART" id="SM00320">
    <property type="entry name" value="WD40"/>
    <property type="match status" value="5"/>
</dbReference>
<dbReference type="InterPro" id="IPR036322">
    <property type="entry name" value="WD40_repeat_dom_sf"/>
</dbReference>
<dbReference type="PANTHER" id="PTHR44019:SF8">
    <property type="entry name" value="POC1 CENTRIOLAR PROTEIN HOMOLOG"/>
    <property type="match status" value="1"/>
</dbReference>
<reference evidence="3" key="1">
    <citation type="submission" date="2022-03" db="EMBL/GenBank/DDBJ databases">
        <authorList>
            <person name="Martin C."/>
        </authorList>
    </citation>
    <scope>NUCLEOTIDE SEQUENCE</scope>
</reference>
<protein>
    <submittedName>
        <fullName evidence="3">Uncharacterized protein</fullName>
    </submittedName>
</protein>
<evidence type="ECO:0000313" key="4">
    <source>
        <dbReference type="Proteomes" id="UP000749559"/>
    </source>
</evidence>
<evidence type="ECO:0000313" key="3">
    <source>
        <dbReference type="EMBL" id="CAH1784215.1"/>
    </source>
</evidence>
<dbReference type="PROSITE" id="PS50082">
    <property type="entry name" value="WD_REPEATS_2"/>
    <property type="match status" value="1"/>
</dbReference>
<dbReference type="InterPro" id="IPR050505">
    <property type="entry name" value="WDR55/POC1"/>
</dbReference>
<dbReference type="InterPro" id="IPR015943">
    <property type="entry name" value="WD40/YVTN_repeat-like_dom_sf"/>
</dbReference>
<keyword evidence="1" id="KW-0853">WD repeat</keyword>
<evidence type="ECO:0000256" key="2">
    <source>
        <dbReference type="ARBA" id="ARBA00022737"/>
    </source>
</evidence>
<dbReference type="AlphaFoldDB" id="A0A8J1T7I1"/>
<proteinExistence type="predicted"/>
<keyword evidence="2" id="KW-0677">Repeat</keyword>
<evidence type="ECO:0000256" key="1">
    <source>
        <dbReference type="ARBA" id="ARBA00022574"/>
    </source>
</evidence>
<gene>
    <name evidence="3" type="ORF">OFUS_LOCUS10451</name>
</gene>
<sequence length="335" mass="37148">MQQPGTVQYLKYHSGAVRGVAFHPKDRYLFCSGSYDGKVNLYSAQKCEFLMSYAVTTVSLARNVNAVRFTSDGSKILATTTARRLAVIDLQRGDQILSYDNCAFNGRDRTGLACDPLAPNIAVCCCVNGRGLTVFDLRMPLPLDFMYDIHSSIIRDITFVHDSWPWGQGQRSIMSVSQDGKCRVMSLDGRCLDQLDFGQPLNTVAVTPESFNSGLDDGFSSLIVAGGESVSAYIPDSGICETLPHNHQLPIWKLRYTSNGSILYTACDDGAIRKYRRWPDHHAYIEDLFSHKQDVEDMDISPYDEYLVTASKDQSVGIIKLGAPNHGSSEWGELT</sequence>
<dbReference type="Proteomes" id="UP000749559">
    <property type="component" value="Unassembled WGS sequence"/>
</dbReference>
<dbReference type="InterPro" id="IPR001680">
    <property type="entry name" value="WD40_rpt"/>
</dbReference>
<dbReference type="Pfam" id="PF00400">
    <property type="entry name" value="WD40"/>
    <property type="match status" value="3"/>
</dbReference>
<dbReference type="Gene3D" id="2.130.10.10">
    <property type="entry name" value="YVTN repeat-like/Quinoprotein amine dehydrogenase"/>
    <property type="match status" value="2"/>
</dbReference>
<dbReference type="OrthoDB" id="1602884at2759"/>
<comment type="caution">
    <text evidence="3">The sequence shown here is derived from an EMBL/GenBank/DDBJ whole genome shotgun (WGS) entry which is preliminary data.</text>
</comment>
<name>A0A8J1T7I1_OWEFU</name>
<dbReference type="EMBL" id="CAIIXF020000005">
    <property type="protein sequence ID" value="CAH1784215.1"/>
    <property type="molecule type" value="Genomic_DNA"/>
</dbReference>
<dbReference type="PANTHER" id="PTHR44019">
    <property type="entry name" value="WD REPEAT-CONTAINING PROTEIN 55"/>
    <property type="match status" value="1"/>
</dbReference>
<accession>A0A8J1T7I1</accession>
<organism evidence="3 4">
    <name type="scientific">Owenia fusiformis</name>
    <name type="common">Polychaete worm</name>
    <dbReference type="NCBI Taxonomy" id="6347"/>
    <lineage>
        <taxon>Eukaryota</taxon>
        <taxon>Metazoa</taxon>
        <taxon>Spiralia</taxon>
        <taxon>Lophotrochozoa</taxon>
        <taxon>Annelida</taxon>
        <taxon>Polychaeta</taxon>
        <taxon>Sedentaria</taxon>
        <taxon>Canalipalpata</taxon>
        <taxon>Sabellida</taxon>
        <taxon>Oweniida</taxon>
        <taxon>Oweniidae</taxon>
        <taxon>Owenia</taxon>
    </lineage>
</organism>